<accession>A0A4Y9Y4R3</accession>
<evidence type="ECO:0000256" key="2">
    <source>
        <dbReference type="ARBA" id="ARBA00022490"/>
    </source>
</evidence>
<feature type="compositionally biased region" description="Basic and acidic residues" evidence="4">
    <location>
        <begin position="69"/>
        <end position="78"/>
    </location>
</feature>
<feature type="compositionally biased region" description="Low complexity" evidence="4">
    <location>
        <begin position="55"/>
        <end position="66"/>
    </location>
</feature>
<dbReference type="Proteomes" id="UP000298390">
    <property type="component" value="Unassembled WGS sequence"/>
</dbReference>
<dbReference type="PANTHER" id="PTHR19336:SF9">
    <property type="entry name" value="SPINDLE POLE BODY PROTEIN PPC89"/>
    <property type="match status" value="1"/>
</dbReference>
<feature type="region of interest" description="Disordered" evidence="4">
    <location>
        <begin position="339"/>
        <end position="364"/>
    </location>
</feature>
<protein>
    <recommendedName>
        <fullName evidence="9">Cep57 centrosome microtubule-binding domain-containing protein</fullName>
    </recommendedName>
</protein>
<feature type="compositionally biased region" description="Polar residues" evidence="4">
    <location>
        <begin position="806"/>
        <end position="818"/>
    </location>
</feature>
<dbReference type="AlphaFoldDB" id="A0A4Y9Y4R3"/>
<dbReference type="Pfam" id="PF14197">
    <property type="entry name" value="Cep57_CLD_2"/>
    <property type="match status" value="1"/>
</dbReference>
<dbReference type="PANTHER" id="PTHR19336">
    <property type="entry name" value="UNCHARACTERIZED DUF1167"/>
    <property type="match status" value="1"/>
</dbReference>
<comment type="subcellular location">
    <subcellularLocation>
        <location evidence="1">Cytoplasm</location>
        <location evidence="1">Cytoskeleton</location>
        <location evidence="1">Microtubule organizing center</location>
    </subcellularLocation>
</comment>
<gene>
    <name evidence="7" type="ORF">EVJ58_g8033</name>
</gene>
<reference evidence="7 8" key="1">
    <citation type="submission" date="2019-01" db="EMBL/GenBank/DDBJ databases">
        <title>Genome sequencing of the rare red list fungi Fomitopsis rosea.</title>
        <authorList>
            <person name="Buettner E."/>
            <person name="Kellner H."/>
        </authorList>
    </citation>
    <scope>NUCLEOTIDE SEQUENCE [LARGE SCALE GENOMIC DNA]</scope>
    <source>
        <strain evidence="7 8">DSM 105464</strain>
    </source>
</reference>
<sequence length="1071" mass="118532">MSRRSSTYELSIRGDELEQDRIQLEHNLQHTDLSLHLSSTPADDYSDVEYPRHNSAPSPFSGFASFEQHSPDGFDPVEHSQYNAWSIRSFNDDNTVNPYGGETMSTAAHHASALTFSAGLGGRATRRADVSLSGAEYDPERPLHGIMASMNGHPGSFQVDTIKSKAPMSFSAQFDPLVVEDTEELDRVLQSGHATLPVPSLQSSTTSSASASDPGSPRPQSPSVRPKLSDALDAITFSPKRPRSAQSQLPRVSGRSSSFSAMRLQEAARQPSPPIADRDLPPSSRARRPTQSPRYEQHHQQSLSYAQPDPEVKVHPATPSSVNSSKFTKLARGLAQEIEAEQGQRNSARQGRGPNGAPIAQSTVRGPRVALIAKERNPFKDVANQVPASALKFAKPKTPFKNRVHLPDVTGLTSAVLSPARARLDYQRYDRKEDGEVEARLFATLNAVQSKLAFLEGENSASRRRVHELELELEACKQEVARERTKVEEREGLVAQHAAVVLERERERLANLDRQAKAKARAQRRDVEVDAGQRSINESKYKEAVEEKKALEALISTLRNHLARLTSELSDHQRLLADLRSLRDSDVKALAQKGKDIDSLRHEVERLAGEVEVLKGVIEEGLRERRHAREVSARNDMENTIDEKTEDVTDSEEDGDMPNQSVHQVQVLESSEFSESEDEAESHVSTAAGRRSPAQPSVQPVGIADKTLRTDHATVGSSIQADDLTARPFVDVDEVDRISTDLQDRRSERSTSMAAYRSVNQSFLDSRVLSRSISPTASLRSSRTSSIASTSRQSSPVDDEEEPAVPTSSRGPPTTAADTRQRLPSPVPEPPAIRPSVPTPAHALRQVRMKQPEMASHSQRQPEVPPETPFPNIRGERLERLFFSAPEHNAQTCTVCHRRMKRQGSKTAVDDHRPFWSVGPGTGRERPEDDDEGFAEGSDEDVRPGFTREEKGKEREADKLPPQTVLSRVIRELEDDFTHFKSVYVELADQYKLMDAASNVAKRNVVAGHLREVIDILEQKGDQIASLYDLLTFKDKPMSQSNVPDRPGRAVPAATSSWGRARGLRTRPVMT</sequence>
<feature type="domain" description="Cep57 centrosome microtubule-binding" evidence="5">
    <location>
        <begin position="959"/>
        <end position="1030"/>
    </location>
</feature>
<dbReference type="GO" id="GO:0008017">
    <property type="term" value="F:microtubule binding"/>
    <property type="evidence" value="ECO:0007669"/>
    <property type="project" value="InterPro"/>
</dbReference>
<name>A0A4Y9Y4R3_9APHY</name>
<feature type="compositionally biased region" description="Low complexity" evidence="4">
    <location>
        <begin position="774"/>
        <end position="795"/>
    </location>
</feature>
<feature type="region of interest" description="Disordered" evidence="4">
    <location>
        <begin position="52"/>
        <end position="78"/>
    </location>
</feature>
<dbReference type="EMBL" id="SEKV01000561">
    <property type="protein sequence ID" value="TFY55779.1"/>
    <property type="molecule type" value="Genomic_DNA"/>
</dbReference>
<feature type="region of interest" description="Disordered" evidence="4">
    <location>
        <begin position="904"/>
        <end position="960"/>
    </location>
</feature>
<evidence type="ECO:0000256" key="4">
    <source>
        <dbReference type="SAM" id="MobiDB-lite"/>
    </source>
</evidence>
<comment type="caution">
    <text evidence="7">The sequence shown here is derived from an EMBL/GenBank/DDBJ whole genome shotgun (WGS) entry which is preliminary data.</text>
</comment>
<feature type="compositionally biased region" description="Polar residues" evidence="4">
    <location>
        <begin position="289"/>
        <end position="305"/>
    </location>
</feature>
<evidence type="ECO:0000313" key="8">
    <source>
        <dbReference type="Proteomes" id="UP000298390"/>
    </source>
</evidence>
<evidence type="ECO:0000256" key="3">
    <source>
        <dbReference type="ARBA" id="ARBA00023212"/>
    </source>
</evidence>
<dbReference type="InterPro" id="IPR051756">
    <property type="entry name" value="Centrosomal_MT-associated"/>
</dbReference>
<evidence type="ECO:0000313" key="7">
    <source>
        <dbReference type="EMBL" id="TFY55779.1"/>
    </source>
</evidence>
<dbReference type="InterPro" id="IPR025925">
    <property type="entry name" value="PPC89_CLD"/>
</dbReference>
<feature type="compositionally biased region" description="Acidic residues" evidence="4">
    <location>
        <begin position="928"/>
        <end position="939"/>
    </location>
</feature>
<evidence type="ECO:0000259" key="6">
    <source>
        <dbReference type="Pfam" id="PF14197"/>
    </source>
</evidence>
<keyword evidence="3" id="KW-0206">Cytoskeleton</keyword>
<feature type="region of interest" description="Disordered" evidence="4">
    <location>
        <begin position="629"/>
        <end position="703"/>
    </location>
</feature>
<feature type="compositionally biased region" description="Basic and acidic residues" evidence="4">
    <location>
        <begin position="629"/>
        <end position="647"/>
    </location>
</feature>
<evidence type="ECO:0000256" key="1">
    <source>
        <dbReference type="ARBA" id="ARBA00004267"/>
    </source>
</evidence>
<keyword evidence="2" id="KW-0963">Cytoplasm</keyword>
<feature type="domain" description="PPC89 centrosome localisation" evidence="6">
    <location>
        <begin position="551"/>
        <end position="626"/>
    </location>
</feature>
<feature type="compositionally biased region" description="Polar residues" evidence="4">
    <location>
        <begin position="244"/>
        <end position="260"/>
    </location>
</feature>
<proteinExistence type="predicted"/>
<feature type="region of interest" description="Disordered" evidence="4">
    <location>
        <begin position="193"/>
        <end position="326"/>
    </location>
</feature>
<feature type="compositionally biased region" description="Basic and acidic residues" evidence="4">
    <location>
        <begin position="940"/>
        <end position="959"/>
    </location>
</feature>
<feature type="region of interest" description="Disordered" evidence="4">
    <location>
        <begin position="771"/>
        <end position="872"/>
    </location>
</feature>
<organism evidence="7 8">
    <name type="scientific">Rhodofomes roseus</name>
    <dbReference type="NCBI Taxonomy" id="34475"/>
    <lineage>
        <taxon>Eukaryota</taxon>
        <taxon>Fungi</taxon>
        <taxon>Dikarya</taxon>
        <taxon>Basidiomycota</taxon>
        <taxon>Agaricomycotina</taxon>
        <taxon>Agaricomycetes</taxon>
        <taxon>Polyporales</taxon>
        <taxon>Rhodofomes</taxon>
    </lineage>
</organism>
<feature type="compositionally biased region" description="Polar residues" evidence="4">
    <location>
        <begin position="658"/>
        <end position="668"/>
    </location>
</feature>
<evidence type="ECO:0008006" key="9">
    <source>
        <dbReference type="Google" id="ProtNLM"/>
    </source>
</evidence>
<dbReference type="Pfam" id="PF06657">
    <property type="entry name" value="Cep57_MT_bd"/>
    <property type="match status" value="1"/>
</dbReference>
<feature type="compositionally biased region" description="Low complexity" evidence="4">
    <location>
        <begin position="203"/>
        <end position="212"/>
    </location>
</feature>
<evidence type="ECO:0000259" key="5">
    <source>
        <dbReference type="Pfam" id="PF06657"/>
    </source>
</evidence>
<dbReference type="GO" id="GO:0005815">
    <property type="term" value="C:microtubule organizing center"/>
    <property type="evidence" value="ECO:0007669"/>
    <property type="project" value="UniProtKB-SubCell"/>
</dbReference>
<dbReference type="InterPro" id="IPR024957">
    <property type="entry name" value="Cep57_MT-bd_dom"/>
</dbReference>